<feature type="region of interest" description="Disordered" evidence="2">
    <location>
        <begin position="91"/>
        <end position="133"/>
    </location>
</feature>
<proteinExistence type="predicted"/>
<evidence type="ECO:0000256" key="1">
    <source>
        <dbReference type="ARBA" id="ARBA00040925"/>
    </source>
</evidence>
<accession>A0ABD6EPY5</accession>
<dbReference type="Proteomes" id="UP001608902">
    <property type="component" value="Unassembled WGS sequence"/>
</dbReference>
<dbReference type="AlphaFoldDB" id="A0ABD6EPY5"/>
<dbReference type="PANTHER" id="PTHR46424">
    <property type="entry name" value="UBX DOMAIN-CONTAINING PROTEIN 4"/>
    <property type="match status" value="1"/>
</dbReference>
<dbReference type="PANTHER" id="PTHR46424:SF1">
    <property type="entry name" value="UBX DOMAIN-CONTAINING PROTEIN 4"/>
    <property type="match status" value="1"/>
</dbReference>
<reference evidence="4 5" key="1">
    <citation type="submission" date="2024-08" db="EMBL/GenBank/DDBJ databases">
        <title>Gnathostoma spinigerum genome.</title>
        <authorList>
            <person name="Gonzalez-Bertolin B."/>
            <person name="Monzon S."/>
            <person name="Zaballos A."/>
            <person name="Jimenez P."/>
            <person name="Dekumyoy P."/>
            <person name="Varona S."/>
            <person name="Cuesta I."/>
            <person name="Sumanam S."/>
            <person name="Adisakwattana P."/>
            <person name="Gasser R.B."/>
            <person name="Hernandez-Gonzalez A."/>
            <person name="Young N.D."/>
            <person name="Perteguer M.J."/>
        </authorList>
    </citation>
    <scope>NUCLEOTIDE SEQUENCE [LARGE SCALE GENOMIC DNA]</scope>
    <source>
        <strain evidence="4">AL3</strain>
        <tissue evidence="4">Liver</tissue>
    </source>
</reference>
<dbReference type="Pfam" id="PF00789">
    <property type="entry name" value="UBX"/>
    <property type="match status" value="1"/>
</dbReference>
<gene>
    <name evidence="4" type="ORF">AB6A40_006938</name>
</gene>
<comment type="caution">
    <text evidence="4">The sequence shown here is derived from an EMBL/GenBank/DDBJ whole genome shotgun (WGS) entry which is preliminary data.</text>
</comment>
<dbReference type="SUPFAM" id="SSF54236">
    <property type="entry name" value="Ubiquitin-like"/>
    <property type="match status" value="1"/>
</dbReference>
<feature type="compositionally biased region" description="Low complexity" evidence="2">
    <location>
        <begin position="91"/>
        <end position="116"/>
    </location>
</feature>
<protein>
    <recommendedName>
        <fullName evidence="1">UBX domain-containing protein 4</fullName>
    </recommendedName>
</protein>
<dbReference type="InterPro" id="IPR001012">
    <property type="entry name" value="UBX_dom"/>
</dbReference>
<keyword evidence="5" id="KW-1185">Reference proteome</keyword>
<feature type="compositionally biased region" description="Polar residues" evidence="2">
    <location>
        <begin position="117"/>
        <end position="133"/>
    </location>
</feature>
<sequence length="440" mass="49996">MKLFEEERNELSLKMERFWETVDENRFDPPIVGICIFAGTKPAQQFSQIYPTPVVPASYIIDLVGRPVDVITVNDNMDDVVFMSRLNAATKGASDAGSSSTSTSHASAGMSHSADGTNSFTAYDTQSPPMSQNVIMDTCTDPTENQLTLENRVECARHLLEEKRKADERRKVEEERVKELERRNLGKQMAEAKMSREDKELREEAEKRRKDKIESQRQLKLLREQLKADREERRQRLNMSGDICSSHPLPDESNRQLSNVPLHSDQSEECRIQCKFADGSNLVQTFPSSSKFSELIDVIAKDGRASKDFYLVQTYPRREFPDASQTFQQLELTPTATLLVISKRSSHSVIPANGSAFFELIQNAIVAPLRVLYRIITTFFGYGGTNSPKTGMRYEKARRVSQTRDPTVSRQEGNIHRFHNDDANHSDDEARYNGNSTQQL</sequence>
<dbReference type="EMBL" id="JBGFUD010005256">
    <property type="protein sequence ID" value="MFH4980229.1"/>
    <property type="molecule type" value="Genomic_DNA"/>
</dbReference>
<evidence type="ECO:0000313" key="4">
    <source>
        <dbReference type="EMBL" id="MFH4980229.1"/>
    </source>
</evidence>
<organism evidence="4 5">
    <name type="scientific">Gnathostoma spinigerum</name>
    <dbReference type="NCBI Taxonomy" id="75299"/>
    <lineage>
        <taxon>Eukaryota</taxon>
        <taxon>Metazoa</taxon>
        <taxon>Ecdysozoa</taxon>
        <taxon>Nematoda</taxon>
        <taxon>Chromadorea</taxon>
        <taxon>Rhabditida</taxon>
        <taxon>Spirurina</taxon>
        <taxon>Gnathostomatomorpha</taxon>
        <taxon>Gnathostomatoidea</taxon>
        <taxon>Gnathostomatidae</taxon>
        <taxon>Gnathostoma</taxon>
    </lineage>
</organism>
<evidence type="ECO:0000313" key="5">
    <source>
        <dbReference type="Proteomes" id="UP001608902"/>
    </source>
</evidence>
<dbReference type="Gene3D" id="3.10.20.90">
    <property type="entry name" value="Phosphatidylinositol 3-kinase Catalytic Subunit, Chain A, domain 1"/>
    <property type="match status" value="1"/>
</dbReference>
<feature type="compositionally biased region" description="Polar residues" evidence="2">
    <location>
        <begin position="403"/>
        <end position="412"/>
    </location>
</feature>
<name>A0ABD6EPY5_9BILA</name>
<dbReference type="SMART" id="SM00166">
    <property type="entry name" value="UBX"/>
    <property type="match status" value="1"/>
</dbReference>
<feature type="compositionally biased region" description="Basic and acidic residues" evidence="2">
    <location>
        <begin position="413"/>
        <end position="431"/>
    </location>
</feature>
<feature type="region of interest" description="Disordered" evidence="2">
    <location>
        <begin position="186"/>
        <end position="256"/>
    </location>
</feature>
<evidence type="ECO:0000256" key="2">
    <source>
        <dbReference type="SAM" id="MobiDB-lite"/>
    </source>
</evidence>
<feature type="compositionally biased region" description="Basic and acidic residues" evidence="2">
    <location>
        <begin position="193"/>
        <end position="235"/>
    </location>
</feature>
<feature type="domain" description="UBX" evidence="3">
    <location>
        <begin position="265"/>
        <end position="340"/>
    </location>
</feature>
<dbReference type="PROSITE" id="PS50033">
    <property type="entry name" value="UBX"/>
    <property type="match status" value="1"/>
</dbReference>
<feature type="region of interest" description="Disordered" evidence="2">
    <location>
        <begin position="397"/>
        <end position="440"/>
    </location>
</feature>
<dbReference type="InterPro" id="IPR029071">
    <property type="entry name" value="Ubiquitin-like_domsf"/>
</dbReference>
<evidence type="ECO:0000259" key="3">
    <source>
        <dbReference type="PROSITE" id="PS50033"/>
    </source>
</evidence>